<dbReference type="InterPro" id="IPR029442">
    <property type="entry name" value="GyrI-like"/>
</dbReference>
<reference evidence="2 3" key="1">
    <citation type="submission" date="2019-03" db="EMBL/GenBank/DDBJ databases">
        <title>Genomic Encyclopedia of Type Strains, Phase III (KMG-III): the genomes of soil and plant-associated and newly described type strains.</title>
        <authorList>
            <person name="Whitman W."/>
        </authorList>
    </citation>
    <scope>NUCLEOTIDE SEQUENCE [LARGE SCALE GENOMIC DNA]</scope>
    <source>
        <strain evidence="2 3">VKM Ac-2573</strain>
    </source>
</reference>
<gene>
    <name evidence="2" type="ORF">EV653_6774</name>
</gene>
<comment type="caution">
    <text evidence="2">The sequence shown here is derived from an EMBL/GenBank/DDBJ whole genome shotgun (WGS) entry which is preliminary data.</text>
</comment>
<evidence type="ECO:0000313" key="2">
    <source>
        <dbReference type="EMBL" id="TDW66742.1"/>
    </source>
</evidence>
<evidence type="ECO:0000313" key="3">
    <source>
        <dbReference type="Proteomes" id="UP000295146"/>
    </source>
</evidence>
<organism evidence="2 3">
    <name type="scientific">Kribbella pratensis</name>
    <dbReference type="NCBI Taxonomy" id="2512112"/>
    <lineage>
        <taxon>Bacteria</taxon>
        <taxon>Bacillati</taxon>
        <taxon>Actinomycetota</taxon>
        <taxon>Actinomycetes</taxon>
        <taxon>Propionibacteriales</taxon>
        <taxon>Kribbellaceae</taxon>
        <taxon>Kribbella</taxon>
    </lineage>
</organism>
<dbReference type="AlphaFoldDB" id="A0A4R8BXX4"/>
<proteinExistence type="predicted"/>
<name>A0A4R8BXX4_9ACTN</name>
<feature type="domain" description="GyrI-like small molecule binding" evidence="1">
    <location>
        <begin position="7"/>
        <end position="118"/>
    </location>
</feature>
<accession>A0A4R8BXX4</accession>
<dbReference type="RefSeq" id="WP_134108916.1">
    <property type="nucleotide sequence ID" value="NZ_SODP01000003.1"/>
</dbReference>
<keyword evidence="3" id="KW-1185">Reference proteome</keyword>
<dbReference type="Gene3D" id="3.20.80.10">
    <property type="entry name" value="Regulatory factor, effector binding domain"/>
    <property type="match status" value="1"/>
</dbReference>
<dbReference type="OrthoDB" id="64208at2"/>
<dbReference type="Pfam" id="PF06445">
    <property type="entry name" value="GyrI-like"/>
    <property type="match status" value="1"/>
</dbReference>
<protein>
    <submittedName>
        <fullName evidence="2">Effector-binding domain-containing protein</fullName>
    </submittedName>
</protein>
<evidence type="ECO:0000259" key="1">
    <source>
        <dbReference type="Pfam" id="PF06445"/>
    </source>
</evidence>
<dbReference type="SUPFAM" id="SSF55136">
    <property type="entry name" value="Probable bacterial effector-binding domain"/>
    <property type="match status" value="1"/>
</dbReference>
<dbReference type="InterPro" id="IPR011256">
    <property type="entry name" value="Reg_factor_effector_dom_sf"/>
</dbReference>
<sequence length="165" mass="19022">MDLLEAPRVVERPEQHYLGIRVITPFRGMLAKRNELLDELFGWLRTAGVDDSGMFFLRLHVIDMAGPMDLEVGMMTPKPLPGDDRVRPATLPAGRYATLTYRNHSLRANRALLDWIADQQLALDRREVPEGDLFGCRYEAFRTDPRTEPRKTKWEVELEMRLADG</sequence>
<dbReference type="Proteomes" id="UP000295146">
    <property type="component" value="Unassembled WGS sequence"/>
</dbReference>
<dbReference type="EMBL" id="SODP01000003">
    <property type="protein sequence ID" value="TDW66742.1"/>
    <property type="molecule type" value="Genomic_DNA"/>
</dbReference>